<keyword evidence="10" id="KW-1185">Reference proteome</keyword>
<organism evidence="9 10">
    <name type="scientific">Asticcacaulis currens</name>
    <dbReference type="NCBI Taxonomy" id="2984210"/>
    <lineage>
        <taxon>Bacteria</taxon>
        <taxon>Pseudomonadati</taxon>
        <taxon>Pseudomonadota</taxon>
        <taxon>Alphaproteobacteria</taxon>
        <taxon>Caulobacterales</taxon>
        <taxon>Caulobacteraceae</taxon>
        <taxon>Asticcacaulis</taxon>
    </lineage>
</organism>
<evidence type="ECO:0000256" key="7">
    <source>
        <dbReference type="SAM" id="MobiDB-lite"/>
    </source>
</evidence>
<dbReference type="InterPro" id="IPR002744">
    <property type="entry name" value="MIP18-like"/>
</dbReference>
<dbReference type="PANTHER" id="PTHR42961">
    <property type="entry name" value="IRON-SULFUR PROTEIN NUBPL"/>
    <property type="match status" value="1"/>
</dbReference>
<keyword evidence="1 6" id="KW-0479">Metal-binding</keyword>
<gene>
    <name evidence="9" type="ORF">PQU94_10240</name>
</gene>
<keyword evidence="2 6" id="KW-0547">Nucleotide-binding</keyword>
<dbReference type="HAMAP" id="MF_02040">
    <property type="entry name" value="Mrp_NBP35"/>
    <property type="match status" value="1"/>
</dbReference>
<dbReference type="Gene3D" id="3.40.50.300">
    <property type="entry name" value="P-loop containing nucleotide triphosphate hydrolases"/>
    <property type="match status" value="1"/>
</dbReference>
<dbReference type="Proteomes" id="UP001216595">
    <property type="component" value="Unassembled WGS sequence"/>
</dbReference>
<sequence length="368" mass="38724">MPDLDKQQVLDALNTVIDPVSGQGLAKVGLVRGLTVSGTRAGFMLEVPAAQVERYAPVREAAEAVLAALPGIEKAQVVLTAEVAEPHTPRPGPQAKLSPQAADQGKPKAPVATTRPDHVRYVVVVGSGKGGVGKSTVSLNLALGLKALGLNVGWLDADIYGPSGPVMLGLNTPPSFSADKKMLPPVAFSLKVNSVGFLVDADQAMIWRGPMASQALTQLLTQTQWGTAETPLDVLIVDLPPGTGDVQLTLTQKTLIDGAVVVSTPQDMALIDARRAVTLFDKTQIPVLGIIENMAYFVGADGTPIEIFGRGGAQKMAQTLKRPFLGEVPLDPALRQAADRATPLRDGPMAERFAEMARALWGDLNSRS</sequence>
<dbReference type="PANTHER" id="PTHR42961:SF2">
    <property type="entry name" value="IRON-SULFUR PROTEIN NUBPL"/>
    <property type="match status" value="1"/>
</dbReference>
<dbReference type="GO" id="GO:0005524">
    <property type="term" value="F:ATP binding"/>
    <property type="evidence" value="ECO:0007669"/>
    <property type="project" value="UniProtKB-KW"/>
</dbReference>
<dbReference type="InterPro" id="IPR019591">
    <property type="entry name" value="Mrp/NBP35_ATP-bd"/>
</dbReference>
<dbReference type="EMBL" id="JAQQKW010000005">
    <property type="protein sequence ID" value="MDC7694660.1"/>
    <property type="molecule type" value="Genomic_DNA"/>
</dbReference>
<dbReference type="InterPro" id="IPR033756">
    <property type="entry name" value="YlxH/NBP35"/>
</dbReference>
<feature type="region of interest" description="Disordered" evidence="7">
    <location>
        <begin position="86"/>
        <end position="112"/>
    </location>
</feature>
<dbReference type="InterPro" id="IPR034904">
    <property type="entry name" value="FSCA_dom_sf"/>
</dbReference>
<feature type="binding site" evidence="6">
    <location>
        <begin position="128"/>
        <end position="135"/>
    </location>
    <ligand>
        <name>ATP</name>
        <dbReference type="ChEBI" id="CHEBI:30616"/>
    </ligand>
</feature>
<dbReference type="Pfam" id="PF01883">
    <property type="entry name" value="FeS_assembly_P"/>
    <property type="match status" value="1"/>
</dbReference>
<evidence type="ECO:0000256" key="3">
    <source>
        <dbReference type="ARBA" id="ARBA00022840"/>
    </source>
</evidence>
<comment type="similarity">
    <text evidence="6">Belongs to the Mrp/NBP35 ATP-binding proteins family.</text>
</comment>
<dbReference type="Gene3D" id="3.30.300.130">
    <property type="entry name" value="Fe-S cluster assembly (FSCA)"/>
    <property type="match status" value="1"/>
</dbReference>
<keyword evidence="4 6" id="KW-0408">Iron</keyword>
<comment type="subunit">
    <text evidence="6">Homodimer.</text>
</comment>
<accession>A0ABT5IFN6</accession>
<evidence type="ECO:0000256" key="1">
    <source>
        <dbReference type="ARBA" id="ARBA00022723"/>
    </source>
</evidence>
<keyword evidence="6" id="KW-0378">Hydrolase</keyword>
<dbReference type="InterPro" id="IPR027417">
    <property type="entry name" value="P-loop_NTPase"/>
</dbReference>
<evidence type="ECO:0000256" key="5">
    <source>
        <dbReference type="ARBA" id="ARBA00023014"/>
    </source>
</evidence>
<dbReference type="RefSeq" id="WP_272741369.1">
    <property type="nucleotide sequence ID" value="NZ_JAQQKW010000005.1"/>
</dbReference>
<comment type="function">
    <text evidence="6">Binds and transfers iron-sulfur (Fe-S) clusters to target apoproteins. Can hydrolyze ATP.</text>
</comment>
<evidence type="ECO:0000256" key="4">
    <source>
        <dbReference type="ARBA" id="ARBA00023004"/>
    </source>
</evidence>
<dbReference type="SUPFAM" id="SSF117916">
    <property type="entry name" value="Fe-S cluster assembly (FSCA) domain-like"/>
    <property type="match status" value="1"/>
</dbReference>
<name>A0ABT5IFN6_9CAUL</name>
<feature type="domain" description="MIP18 family-like" evidence="8">
    <location>
        <begin position="6"/>
        <end position="77"/>
    </location>
</feature>
<comment type="caution">
    <text evidence="9">The sequence shown here is derived from an EMBL/GenBank/DDBJ whole genome shotgun (WGS) entry which is preliminary data.</text>
</comment>
<reference evidence="9 10" key="1">
    <citation type="submission" date="2023-01" db="EMBL/GenBank/DDBJ databases">
        <title>Novel species of the genus Asticcacaulis isolated from rivers.</title>
        <authorList>
            <person name="Lu H."/>
        </authorList>
    </citation>
    <scope>NUCLEOTIDE SEQUENCE [LARGE SCALE GENOMIC DNA]</scope>
    <source>
        <strain evidence="9 10">DXS10W</strain>
    </source>
</reference>
<dbReference type="CDD" id="cd02037">
    <property type="entry name" value="Mrp_NBP35"/>
    <property type="match status" value="1"/>
</dbReference>
<keyword evidence="3 6" id="KW-0067">ATP-binding</keyword>
<evidence type="ECO:0000259" key="8">
    <source>
        <dbReference type="Pfam" id="PF01883"/>
    </source>
</evidence>
<dbReference type="Pfam" id="PF10609">
    <property type="entry name" value="ParA"/>
    <property type="match status" value="1"/>
</dbReference>
<dbReference type="SUPFAM" id="SSF52540">
    <property type="entry name" value="P-loop containing nucleoside triphosphate hydrolases"/>
    <property type="match status" value="1"/>
</dbReference>
<evidence type="ECO:0000256" key="6">
    <source>
        <dbReference type="HAMAP-Rule" id="MF_02040"/>
    </source>
</evidence>
<evidence type="ECO:0000313" key="10">
    <source>
        <dbReference type="Proteomes" id="UP001216595"/>
    </source>
</evidence>
<proteinExistence type="inferred from homology"/>
<evidence type="ECO:0000313" key="9">
    <source>
        <dbReference type="EMBL" id="MDC7694660.1"/>
    </source>
</evidence>
<dbReference type="InterPro" id="IPR044304">
    <property type="entry name" value="NUBPL-like"/>
</dbReference>
<protein>
    <recommendedName>
        <fullName evidence="6">Iron-sulfur cluster carrier protein</fullName>
    </recommendedName>
</protein>
<evidence type="ECO:0000256" key="2">
    <source>
        <dbReference type="ARBA" id="ARBA00022741"/>
    </source>
</evidence>
<keyword evidence="5 6" id="KW-0411">Iron-sulfur</keyword>